<dbReference type="PANTHER" id="PTHR30005">
    <property type="entry name" value="EXOPOLYPHOSPHATASE"/>
    <property type="match status" value="1"/>
</dbReference>
<comment type="similarity">
    <text evidence="1">Belongs to the GppA/Ppx family.</text>
</comment>
<dbReference type="InterPro" id="IPR050273">
    <property type="entry name" value="GppA/Ppx_hydrolase"/>
</dbReference>
<dbReference type="RefSeq" id="WP_345030033.1">
    <property type="nucleotide sequence ID" value="NZ_BAABGL010000003.1"/>
</dbReference>
<keyword evidence="4" id="KW-1185">Reference proteome</keyword>
<comment type="caution">
    <text evidence="3">The sequence shown here is derived from an EMBL/GenBank/DDBJ whole genome shotgun (WGS) entry which is preliminary data.</text>
</comment>
<sequence>MRLAVLDIGSNSVHLLVVDARVGAPPLPATSHKEVLRLAEHLKDDGSISGYGQNRLVEFCREAITVAEEQGSEQILAFATSAIRGAPNGEETIARIREESGITLNVMSGEEEARITFLAVRRWFGWSAGSIQLLDIGGGSLEIAAGMDEYPDAALSVPLGAGRMHSRFLSADTPSADDIDALRRHARHTIGRVAGEINRVGRPEKVVGSSKTFRSLARIGGAAASSEGIYAPRMLRRADLPDIIEALANRSPKERAELPGVSLARGGQVLAGAIVAEAAFTIFGIEEMHISPWALREGIIMRKLDLLDTSEEISLPGVPATEVLTD</sequence>
<dbReference type="PANTHER" id="PTHR30005:SF0">
    <property type="entry name" value="RETROGRADE REGULATION PROTEIN 2"/>
    <property type="match status" value="1"/>
</dbReference>
<dbReference type="EMBL" id="BAABGL010000003">
    <property type="protein sequence ID" value="GAA4385800.1"/>
    <property type="molecule type" value="Genomic_DNA"/>
</dbReference>
<protein>
    <submittedName>
        <fullName evidence="3">Ppx/GppA phosphatase family protein</fullName>
    </submittedName>
</protein>
<dbReference type="Proteomes" id="UP001500642">
    <property type="component" value="Unassembled WGS sequence"/>
</dbReference>
<dbReference type="InterPro" id="IPR003695">
    <property type="entry name" value="Ppx_GppA_N"/>
</dbReference>
<accession>A0ABP8J696</accession>
<dbReference type="CDD" id="cd24056">
    <property type="entry name" value="ASKHA_NBD_MtPPX1-like"/>
    <property type="match status" value="1"/>
</dbReference>
<proteinExistence type="inferred from homology"/>
<gene>
    <name evidence="3" type="ORF">GCM10023167_08000</name>
</gene>
<dbReference type="Gene3D" id="3.30.420.150">
    <property type="entry name" value="Exopolyphosphatase. Domain 2"/>
    <property type="match status" value="1"/>
</dbReference>
<dbReference type="SUPFAM" id="SSF53067">
    <property type="entry name" value="Actin-like ATPase domain"/>
    <property type="match status" value="2"/>
</dbReference>
<dbReference type="InterPro" id="IPR043129">
    <property type="entry name" value="ATPase_NBD"/>
</dbReference>
<feature type="domain" description="Ppx/GppA phosphatase N-terminal" evidence="2">
    <location>
        <begin position="30"/>
        <end position="305"/>
    </location>
</feature>
<evidence type="ECO:0000313" key="3">
    <source>
        <dbReference type="EMBL" id="GAA4385800.1"/>
    </source>
</evidence>
<dbReference type="Gene3D" id="3.30.420.40">
    <property type="match status" value="1"/>
</dbReference>
<evidence type="ECO:0000313" key="4">
    <source>
        <dbReference type="Proteomes" id="UP001500642"/>
    </source>
</evidence>
<reference evidence="4" key="1">
    <citation type="journal article" date="2019" name="Int. J. Syst. Evol. Microbiol.">
        <title>The Global Catalogue of Microorganisms (GCM) 10K type strain sequencing project: providing services to taxonomists for standard genome sequencing and annotation.</title>
        <authorList>
            <consortium name="The Broad Institute Genomics Platform"/>
            <consortium name="The Broad Institute Genome Sequencing Center for Infectious Disease"/>
            <person name="Wu L."/>
            <person name="Ma J."/>
        </authorList>
    </citation>
    <scope>NUCLEOTIDE SEQUENCE [LARGE SCALE GENOMIC DNA]</scope>
    <source>
        <strain evidence="4">JCM 17808</strain>
    </source>
</reference>
<organism evidence="3 4">
    <name type="scientific">Brevibacterium pityocampae</name>
    <dbReference type="NCBI Taxonomy" id="506594"/>
    <lineage>
        <taxon>Bacteria</taxon>
        <taxon>Bacillati</taxon>
        <taxon>Actinomycetota</taxon>
        <taxon>Actinomycetes</taxon>
        <taxon>Micrococcales</taxon>
        <taxon>Brevibacteriaceae</taxon>
        <taxon>Brevibacterium</taxon>
    </lineage>
</organism>
<evidence type="ECO:0000256" key="1">
    <source>
        <dbReference type="ARBA" id="ARBA00007125"/>
    </source>
</evidence>
<evidence type="ECO:0000259" key="2">
    <source>
        <dbReference type="Pfam" id="PF02541"/>
    </source>
</evidence>
<dbReference type="Pfam" id="PF02541">
    <property type="entry name" value="Ppx-GppA"/>
    <property type="match status" value="1"/>
</dbReference>
<name>A0ABP8J696_9MICO</name>